<sequence length="111" mass="11940">MGMHEKLREDVDAVGSAARAARDDGGDLGEVESAMTDALMGLSVLEATTGSEELQRLHIEGMALMRSLRELERLEKEDKYFDWCVLAIIIAPLAGLGLAGLVLWILSLVGG</sequence>
<gene>
    <name evidence="2" type="ORF">LCGC14_1154350</name>
</gene>
<proteinExistence type="predicted"/>
<name>A0A0F9LZG3_9ZZZZ</name>
<keyword evidence="1" id="KW-0812">Transmembrane</keyword>
<dbReference type="EMBL" id="LAZR01005578">
    <property type="protein sequence ID" value="KKM98783.1"/>
    <property type="molecule type" value="Genomic_DNA"/>
</dbReference>
<keyword evidence="1" id="KW-0472">Membrane</keyword>
<keyword evidence="1" id="KW-1133">Transmembrane helix</keyword>
<comment type="caution">
    <text evidence="2">The sequence shown here is derived from an EMBL/GenBank/DDBJ whole genome shotgun (WGS) entry which is preliminary data.</text>
</comment>
<accession>A0A0F9LZG3</accession>
<feature type="transmembrane region" description="Helical" evidence="1">
    <location>
        <begin position="83"/>
        <end position="106"/>
    </location>
</feature>
<organism evidence="2">
    <name type="scientific">marine sediment metagenome</name>
    <dbReference type="NCBI Taxonomy" id="412755"/>
    <lineage>
        <taxon>unclassified sequences</taxon>
        <taxon>metagenomes</taxon>
        <taxon>ecological metagenomes</taxon>
    </lineage>
</organism>
<protein>
    <submittedName>
        <fullName evidence="2">Uncharacterized protein</fullName>
    </submittedName>
</protein>
<evidence type="ECO:0000256" key="1">
    <source>
        <dbReference type="SAM" id="Phobius"/>
    </source>
</evidence>
<reference evidence="2" key="1">
    <citation type="journal article" date="2015" name="Nature">
        <title>Complex archaea that bridge the gap between prokaryotes and eukaryotes.</title>
        <authorList>
            <person name="Spang A."/>
            <person name="Saw J.H."/>
            <person name="Jorgensen S.L."/>
            <person name="Zaremba-Niedzwiedzka K."/>
            <person name="Martijn J."/>
            <person name="Lind A.E."/>
            <person name="van Eijk R."/>
            <person name="Schleper C."/>
            <person name="Guy L."/>
            <person name="Ettema T.J."/>
        </authorList>
    </citation>
    <scope>NUCLEOTIDE SEQUENCE</scope>
</reference>
<dbReference type="AlphaFoldDB" id="A0A0F9LZG3"/>
<evidence type="ECO:0000313" key="2">
    <source>
        <dbReference type="EMBL" id="KKM98783.1"/>
    </source>
</evidence>